<keyword evidence="2" id="KW-1133">Transmembrane helix</keyword>
<keyword evidence="4" id="KW-1185">Reference proteome</keyword>
<evidence type="ECO:0000256" key="2">
    <source>
        <dbReference type="SAM" id="Phobius"/>
    </source>
</evidence>
<feature type="transmembrane region" description="Helical" evidence="2">
    <location>
        <begin position="15"/>
        <end position="36"/>
    </location>
</feature>
<comment type="caution">
    <text evidence="3">The sequence shown here is derived from an EMBL/GenBank/DDBJ whole genome shotgun (WGS) entry which is preliminary data.</text>
</comment>
<evidence type="ECO:0000313" key="3">
    <source>
        <dbReference type="EMBL" id="MBD2721091.1"/>
    </source>
</evidence>
<dbReference type="RefSeq" id="WP_190922350.1">
    <property type="nucleotide sequence ID" value="NZ_JACXAC010000001.1"/>
</dbReference>
<keyword evidence="2" id="KW-0812">Transmembrane</keyword>
<protein>
    <recommendedName>
        <fullName evidence="5">YtxH domain-containing protein</fullName>
    </recommendedName>
</protein>
<reference evidence="3 4" key="1">
    <citation type="submission" date="2020-09" db="EMBL/GenBank/DDBJ databases">
        <authorList>
            <person name="Kim M.K."/>
        </authorList>
    </citation>
    <scope>NUCLEOTIDE SEQUENCE [LARGE SCALE GENOMIC DNA]</scope>
    <source>
        <strain evidence="3 4">BT189</strain>
    </source>
</reference>
<accession>A0ABR8JQ96</accession>
<evidence type="ECO:0008006" key="5">
    <source>
        <dbReference type="Google" id="ProtNLM"/>
    </source>
</evidence>
<gene>
    <name evidence="3" type="ORF">IC234_03055</name>
</gene>
<proteinExistence type="predicted"/>
<evidence type="ECO:0000256" key="1">
    <source>
        <dbReference type="SAM" id="MobiDB-lite"/>
    </source>
</evidence>
<feature type="region of interest" description="Disordered" evidence="1">
    <location>
        <begin position="76"/>
        <end position="102"/>
    </location>
</feature>
<dbReference type="Proteomes" id="UP000606003">
    <property type="component" value="Unassembled WGS sequence"/>
</dbReference>
<organism evidence="3 4">
    <name type="scientific">Hymenobacter armeniacus</name>
    <dbReference type="NCBI Taxonomy" id="2771358"/>
    <lineage>
        <taxon>Bacteria</taxon>
        <taxon>Pseudomonadati</taxon>
        <taxon>Bacteroidota</taxon>
        <taxon>Cytophagia</taxon>
        <taxon>Cytophagales</taxon>
        <taxon>Hymenobacteraceae</taxon>
        <taxon>Hymenobacter</taxon>
    </lineage>
</organism>
<evidence type="ECO:0000313" key="4">
    <source>
        <dbReference type="Proteomes" id="UP000606003"/>
    </source>
</evidence>
<dbReference type="EMBL" id="JACXAC010000001">
    <property type="protein sequence ID" value="MBD2721091.1"/>
    <property type="molecule type" value="Genomic_DNA"/>
</dbReference>
<name>A0ABR8JQ96_9BACT</name>
<keyword evidence="2" id="KW-0472">Membrane</keyword>
<sequence>MKTPVTPPRVRRPALAQWSAFGASMLAGLTAGLLWAPASGRHARTRLTAGLRDWSRTVAGRWNLWPLTLWPLVRRPRHPAAPGSTRPAPNLALRPDRLLTED</sequence>